<dbReference type="InterPro" id="IPR018303">
    <property type="entry name" value="ATPase_P-typ_P_site"/>
</dbReference>
<dbReference type="SFLD" id="SFLDG00002">
    <property type="entry name" value="C1.7:_P-type_atpase_like"/>
    <property type="match status" value="1"/>
</dbReference>
<dbReference type="PANTHER" id="PTHR43520:SF19">
    <property type="entry name" value="COPPER-TRANSPORTING ATPASE PAA2, CHLOROPLASTIC"/>
    <property type="match status" value="1"/>
</dbReference>
<protein>
    <recommendedName>
        <fullName evidence="14">HMA domain-containing protein</fullName>
    </recommendedName>
</protein>
<dbReference type="PRINTS" id="PR00120">
    <property type="entry name" value="HATPASE"/>
</dbReference>
<feature type="region of interest" description="Disordered" evidence="12">
    <location>
        <begin position="849"/>
        <end position="876"/>
    </location>
</feature>
<feature type="chain" id="PRO_5043362825" description="HMA domain-containing protein" evidence="13">
    <location>
        <begin position="31"/>
        <end position="876"/>
    </location>
</feature>
<dbReference type="SUPFAM" id="SSF56784">
    <property type="entry name" value="HAD-like"/>
    <property type="match status" value="1"/>
</dbReference>
<feature type="compositionally biased region" description="Polar residues" evidence="12">
    <location>
        <begin position="849"/>
        <end position="866"/>
    </location>
</feature>
<feature type="transmembrane region" description="Helical" evidence="11">
    <location>
        <begin position="809"/>
        <end position="829"/>
    </location>
</feature>
<comment type="caution">
    <text evidence="15">The sequence shown here is derived from an EMBL/GenBank/DDBJ whole genome shotgun (WGS) entry which is preliminary data.</text>
</comment>
<evidence type="ECO:0000256" key="3">
    <source>
        <dbReference type="ARBA" id="ARBA00022475"/>
    </source>
</evidence>
<feature type="compositionally biased region" description="Low complexity" evidence="12">
    <location>
        <begin position="867"/>
        <end position="876"/>
    </location>
</feature>
<dbReference type="Gene3D" id="2.70.150.10">
    <property type="entry name" value="Calcium-transporting ATPase, cytoplasmic transduction domain A"/>
    <property type="match status" value="1"/>
</dbReference>
<dbReference type="InterPro" id="IPR044492">
    <property type="entry name" value="P_typ_ATPase_HD_dom"/>
</dbReference>
<dbReference type="SFLD" id="SFLDS00003">
    <property type="entry name" value="Haloacid_Dehalogenase"/>
    <property type="match status" value="1"/>
</dbReference>
<keyword evidence="7 11" id="KW-0067">ATP-binding</keyword>
<evidence type="ECO:0000256" key="1">
    <source>
        <dbReference type="ARBA" id="ARBA00004651"/>
    </source>
</evidence>
<keyword evidence="9 11" id="KW-1133">Transmembrane helix</keyword>
<reference evidence="15 16" key="1">
    <citation type="journal article" date="2024" name="Nat. Commun.">
        <title>Phylogenomics reveals the evolutionary origins of lichenization in chlorophyte algae.</title>
        <authorList>
            <person name="Puginier C."/>
            <person name="Libourel C."/>
            <person name="Otte J."/>
            <person name="Skaloud P."/>
            <person name="Haon M."/>
            <person name="Grisel S."/>
            <person name="Petersen M."/>
            <person name="Berrin J.G."/>
            <person name="Delaux P.M."/>
            <person name="Dal Grande F."/>
            <person name="Keller J."/>
        </authorList>
    </citation>
    <scope>NUCLEOTIDE SEQUENCE [LARGE SCALE GENOMIC DNA]</scope>
    <source>
        <strain evidence="15 16">SAG 2145</strain>
    </source>
</reference>
<dbReference type="InterPro" id="IPR027256">
    <property type="entry name" value="P-typ_ATPase_IB"/>
</dbReference>
<dbReference type="PROSITE" id="PS00154">
    <property type="entry name" value="ATPASE_E1_E2"/>
    <property type="match status" value="1"/>
</dbReference>
<feature type="domain" description="HMA" evidence="14">
    <location>
        <begin position="54"/>
        <end position="130"/>
    </location>
</feature>
<comment type="subcellular location">
    <subcellularLocation>
        <location evidence="1">Cell membrane</location>
        <topology evidence="1">Multi-pass membrane protein</topology>
    </subcellularLocation>
    <subcellularLocation>
        <location evidence="11">Membrane</location>
    </subcellularLocation>
</comment>
<dbReference type="EMBL" id="JALJOS010000019">
    <property type="protein sequence ID" value="KAK9827103.1"/>
    <property type="molecule type" value="Genomic_DNA"/>
</dbReference>
<evidence type="ECO:0000256" key="2">
    <source>
        <dbReference type="ARBA" id="ARBA00006024"/>
    </source>
</evidence>
<dbReference type="Pfam" id="PF00702">
    <property type="entry name" value="Hydrolase"/>
    <property type="match status" value="1"/>
</dbReference>
<sequence length="876" mass="89438">MRSWRRSVAGSWHAAQLVFWIPSGLPSVRTATSQADTSSVIGGDYDLELQAAPETIILDVQNMKCGGCTASVKRILEGIPEVSTASVNLLTESAAVTVRGPGNDHAPGDPSTSTAQEAATLLSKRGFPARLRSAEEGLAGDADKQDERRREALSRSVADLAVAWSLAAVCCFHHAGHLFHAMGLHSIAHSPVLAAMHSVPMSAGLGTFALLGPGRQVIYDGAQSLIRGVPNMNSLIGMGATTSFAAGAASAINPALGLEATFMEEPVMLLAFVLLGRALEARARLKASADLHSLAKLIPNQARLVLNPDAPDGPGTVSVPSTQVRPRDLIRVLPGERMPVDGEIVQGRSSADESMLTGESALVAKSAGSKVTAGTVNYEGPVVVRVGATGSDSTLAGIGRLVAAAQAREAPVQRLADAVAGRFCYGIMAAAAATFSFWSLAGTSLFPSAMEAASAASPALLGLKLAVDVLVIACPCALGLATPTAVLVATSLGARRGLLIRGGDVLERLASVTTVVFDKTGTLTQGRLRLRGLAPSANISEEELLRTAASVEGSTRHPLADAVLAAAKERSPAALPAATDSSTEPGQGVRATVGGKVVAVGKLEWVQSQAGSSHSQPMSDAQQWQDQGQTVVYVAQSGDGLLGALAFSDSLRDDALEVVAQLQALGLSPMVLSGDSPAAVAAIASQAGIPTHAARGAVSPAEKAQAVEALREAGAVVCMVGDGINDAPALAAADVGMAMRGGLDAAGEAASVVLMGDRLGQVLEAIALGRATLGKIRQNLVWALVYNLFGIPLAAGALLPFAGIILNPAVAGGMMAFSSLAVVSNSLLLRATFSSGKFLNHNFKASLPSQPTATFPSNAPGHNSLSPPQAAQQPQQ</sequence>
<dbReference type="SUPFAM" id="SSF81653">
    <property type="entry name" value="Calcium ATPase, transduction domain A"/>
    <property type="match status" value="1"/>
</dbReference>
<evidence type="ECO:0000256" key="11">
    <source>
        <dbReference type="RuleBase" id="RU362081"/>
    </source>
</evidence>
<dbReference type="InterPro" id="IPR023214">
    <property type="entry name" value="HAD_sf"/>
</dbReference>
<keyword evidence="3" id="KW-1003">Cell membrane</keyword>
<dbReference type="GO" id="GO:0005886">
    <property type="term" value="C:plasma membrane"/>
    <property type="evidence" value="ECO:0007669"/>
    <property type="project" value="UniProtKB-SubCell"/>
</dbReference>
<dbReference type="InterPro" id="IPR036163">
    <property type="entry name" value="HMA_dom_sf"/>
</dbReference>
<dbReference type="FunFam" id="2.70.150.10:FF:000020">
    <property type="entry name" value="Copper-exporting P-type ATPase A"/>
    <property type="match status" value="1"/>
</dbReference>
<evidence type="ECO:0000256" key="8">
    <source>
        <dbReference type="ARBA" id="ARBA00022967"/>
    </source>
</evidence>
<keyword evidence="16" id="KW-1185">Reference proteome</keyword>
<dbReference type="GO" id="GO:0005524">
    <property type="term" value="F:ATP binding"/>
    <property type="evidence" value="ECO:0007669"/>
    <property type="project" value="UniProtKB-UniRule"/>
</dbReference>
<feature type="signal peptide" evidence="13">
    <location>
        <begin position="1"/>
        <end position="30"/>
    </location>
</feature>
<dbReference type="Pfam" id="PF00403">
    <property type="entry name" value="HMA"/>
    <property type="match status" value="1"/>
</dbReference>
<dbReference type="PROSITE" id="PS01047">
    <property type="entry name" value="HMA_1"/>
    <property type="match status" value="1"/>
</dbReference>
<dbReference type="Gene3D" id="3.30.70.100">
    <property type="match status" value="1"/>
</dbReference>
<keyword evidence="8" id="KW-1278">Translocase</keyword>
<evidence type="ECO:0000256" key="6">
    <source>
        <dbReference type="ARBA" id="ARBA00022741"/>
    </source>
</evidence>
<dbReference type="InterPro" id="IPR008250">
    <property type="entry name" value="ATPase_P-typ_transduc_dom_A_sf"/>
</dbReference>
<evidence type="ECO:0000256" key="5">
    <source>
        <dbReference type="ARBA" id="ARBA00022723"/>
    </source>
</evidence>
<accession>A0AAW1QZY3</accession>
<evidence type="ECO:0000256" key="13">
    <source>
        <dbReference type="SAM" id="SignalP"/>
    </source>
</evidence>
<dbReference type="AlphaFoldDB" id="A0AAW1QZY3"/>
<dbReference type="InterPro" id="IPR001757">
    <property type="entry name" value="P_typ_ATPase"/>
</dbReference>
<dbReference type="Gene3D" id="3.40.1110.10">
    <property type="entry name" value="Calcium-transporting ATPase, cytoplasmic domain N"/>
    <property type="match status" value="1"/>
</dbReference>
<feature type="transmembrane region" description="Helical" evidence="11">
    <location>
        <begin position="466"/>
        <end position="492"/>
    </location>
</feature>
<name>A0AAW1QZY3_9CHLO</name>
<dbReference type="SUPFAM" id="SSF81660">
    <property type="entry name" value="Metal cation-transporting ATPase, ATP-binding domain N"/>
    <property type="match status" value="1"/>
</dbReference>
<proteinExistence type="inferred from homology"/>
<dbReference type="PANTHER" id="PTHR43520">
    <property type="entry name" value="ATP7, ISOFORM B"/>
    <property type="match status" value="1"/>
</dbReference>
<evidence type="ECO:0000256" key="4">
    <source>
        <dbReference type="ARBA" id="ARBA00022692"/>
    </source>
</evidence>
<dbReference type="PRINTS" id="PR00119">
    <property type="entry name" value="CATATPASE"/>
</dbReference>
<dbReference type="InterPro" id="IPR036412">
    <property type="entry name" value="HAD-like_sf"/>
</dbReference>
<organism evidence="15 16">
    <name type="scientific">Apatococcus lobatus</name>
    <dbReference type="NCBI Taxonomy" id="904363"/>
    <lineage>
        <taxon>Eukaryota</taxon>
        <taxon>Viridiplantae</taxon>
        <taxon>Chlorophyta</taxon>
        <taxon>core chlorophytes</taxon>
        <taxon>Trebouxiophyceae</taxon>
        <taxon>Chlorellales</taxon>
        <taxon>Chlorellaceae</taxon>
        <taxon>Apatococcus</taxon>
    </lineage>
</organism>
<dbReference type="PROSITE" id="PS01229">
    <property type="entry name" value="COF_2"/>
    <property type="match status" value="1"/>
</dbReference>
<dbReference type="Pfam" id="PF00122">
    <property type="entry name" value="E1-E2_ATPase"/>
    <property type="match status" value="1"/>
</dbReference>
<keyword evidence="4 11" id="KW-0812">Transmembrane</keyword>
<dbReference type="GO" id="GO:0016887">
    <property type="term" value="F:ATP hydrolysis activity"/>
    <property type="evidence" value="ECO:0007669"/>
    <property type="project" value="InterPro"/>
</dbReference>
<dbReference type="Proteomes" id="UP001438707">
    <property type="component" value="Unassembled WGS sequence"/>
</dbReference>
<evidence type="ECO:0000313" key="15">
    <source>
        <dbReference type="EMBL" id="KAK9827103.1"/>
    </source>
</evidence>
<feature type="transmembrane region" description="Helical" evidence="11">
    <location>
        <begin position="423"/>
        <end position="446"/>
    </location>
</feature>
<evidence type="ECO:0000256" key="10">
    <source>
        <dbReference type="ARBA" id="ARBA00023136"/>
    </source>
</evidence>
<dbReference type="InterPro" id="IPR023299">
    <property type="entry name" value="ATPase_P-typ_cyto_dom_N"/>
</dbReference>
<keyword evidence="10 11" id="KW-0472">Membrane</keyword>
<dbReference type="NCBIfam" id="TIGR01511">
    <property type="entry name" value="ATPase-IB1_Cu"/>
    <property type="match status" value="1"/>
</dbReference>
<dbReference type="GO" id="GO:0043682">
    <property type="term" value="F:P-type divalent copper transporter activity"/>
    <property type="evidence" value="ECO:0007669"/>
    <property type="project" value="TreeGrafter"/>
</dbReference>
<dbReference type="InterPro" id="IPR017969">
    <property type="entry name" value="Heavy-metal-associated_CS"/>
</dbReference>
<evidence type="ECO:0000313" key="16">
    <source>
        <dbReference type="Proteomes" id="UP001438707"/>
    </source>
</evidence>
<dbReference type="InterPro" id="IPR023298">
    <property type="entry name" value="ATPase_P-typ_TM_dom_sf"/>
</dbReference>
<dbReference type="NCBIfam" id="TIGR01525">
    <property type="entry name" value="ATPase-IB_hvy"/>
    <property type="match status" value="1"/>
</dbReference>
<dbReference type="PROSITE" id="PS50846">
    <property type="entry name" value="HMA_2"/>
    <property type="match status" value="1"/>
</dbReference>
<dbReference type="SFLD" id="SFLDF00027">
    <property type="entry name" value="p-type_atpase"/>
    <property type="match status" value="1"/>
</dbReference>
<evidence type="ECO:0000259" key="14">
    <source>
        <dbReference type="PROSITE" id="PS50846"/>
    </source>
</evidence>
<dbReference type="SUPFAM" id="SSF81665">
    <property type="entry name" value="Calcium ATPase, transmembrane domain M"/>
    <property type="match status" value="1"/>
</dbReference>
<dbReference type="SUPFAM" id="SSF55008">
    <property type="entry name" value="HMA, heavy metal-associated domain"/>
    <property type="match status" value="1"/>
</dbReference>
<dbReference type="InterPro" id="IPR006121">
    <property type="entry name" value="HMA_dom"/>
</dbReference>
<dbReference type="InterPro" id="IPR059000">
    <property type="entry name" value="ATPase_P-type_domA"/>
</dbReference>
<evidence type="ECO:0000256" key="7">
    <source>
        <dbReference type="ARBA" id="ARBA00022840"/>
    </source>
</evidence>
<evidence type="ECO:0000256" key="12">
    <source>
        <dbReference type="SAM" id="MobiDB-lite"/>
    </source>
</evidence>
<keyword evidence="13" id="KW-0732">Signal</keyword>
<gene>
    <name evidence="15" type="ORF">WJX74_006457</name>
</gene>
<evidence type="ECO:0000256" key="9">
    <source>
        <dbReference type="ARBA" id="ARBA00022989"/>
    </source>
</evidence>
<dbReference type="Gene3D" id="3.40.50.1000">
    <property type="entry name" value="HAD superfamily/HAD-like"/>
    <property type="match status" value="1"/>
</dbReference>
<comment type="similarity">
    <text evidence="2 11">Belongs to the cation transport ATPase (P-type) (TC 3.A.3) family. Type IB subfamily.</text>
</comment>
<dbReference type="GO" id="GO:0055070">
    <property type="term" value="P:copper ion homeostasis"/>
    <property type="evidence" value="ECO:0007669"/>
    <property type="project" value="TreeGrafter"/>
</dbReference>
<dbReference type="GO" id="GO:0005507">
    <property type="term" value="F:copper ion binding"/>
    <property type="evidence" value="ECO:0007669"/>
    <property type="project" value="TreeGrafter"/>
</dbReference>
<keyword evidence="5 11" id="KW-0479">Metal-binding</keyword>
<dbReference type="CDD" id="cd00371">
    <property type="entry name" value="HMA"/>
    <property type="match status" value="1"/>
</dbReference>
<dbReference type="NCBIfam" id="TIGR01494">
    <property type="entry name" value="ATPase_P-type"/>
    <property type="match status" value="1"/>
</dbReference>
<feature type="transmembrane region" description="Helical" evidence="11">
    <location>
        <begin position="780"/>
        <end position="803"/>
    </location>
</feature>
<keyword evidence="6 11" id="KW-0547">Nucleotide-binding</keyword>